<evidence type="ECO:0000256" key="6">
    <source>
        <dbReference type="ARBA" id="ARBA00023136"/>
    </source>
</evidence>
<evidence type="ECO:0000313" key="10">
    <source>
        <dbReference type="Proteomes" id="UP000285961"/>
    </source>
</evidence>
<feature type="transmembrane region" description="Helical" evidence="7">
    <location>
        <begin position="111"/>
        <end position="130"/>
    </location>
</feature>
<gene>
    <name evidence="9" type="ORF">C4532_10235</name>
</gene>
<keyword evidence="6 7" id="KW-0472">Membrane</keyword>
<evidence type="ECO:0000259" key="8">
    <source>
        <dbReference type="PROSITE" id="PS50928"/>
    </source>
</evidence>
<dbReference type="Pfam" id="PF00528">
    <property type="entry name" value="BPD_transp_1"/>
    <property type="match status" value="1"/>
</dbReference>
<sequence length="294" mass="32536">MRSAVIRSHTGSYPSDTAFHIAILIPAILLCAFTLIYPALLALHTSLAGPGGTVSLNYYSRVVTDKLFLASLTRTIIFAAIAVFLEFVLGFAMALLMVMPLRGRSFFRTSLLVPWVLPPAVIGLAWRWIFYEDYGIVNDLILRMGIAESPIPFLRQPHWAFATVVFTDMWKTAPFVAIILLAGLSVIPQELYEAAAIDGAGRVRRFSLITLPMLTPYILTALLFRSVHTLGIFDLVWVLTGGGPSSSTEMLSLYITKQTFRFLNVGYGAALSVTMFVITIAVAVIFSFLSRRRF</sequence>
<reference evidence="9 10" key="1">
    <citation type="journal article" date="2017" name="ISME J.">
        <title>Energy and carbon metabolisms in a deep terrestrial subsurface fluid microbial community.</title>
        <authorList>
            <person name="Momper L."/>
            <person name="Jungbluth S.P."/>
            <person name="Lee M.D."/>
            <person name="Amend J.P."/>
        </authorList>
    </citation>
    <scope>NUCLEOTIDE SEQUENCE [LARGE SCALE GENOMIC DNA]</scope>
    <source>
        <strain evidence="9">SURF_17</strain>
    </source>
</reference>
<dbReference type="PROSITE" id="PS50928">
    <property type="entry name" value="ABC_TM1"/>
    <property type="match status" value="1"/>
</dbReference>
<dbReference type="GO" id="GO:0055085">
    <property type="term" value="P:transmembrane transport"/>
    <property type="evidence" value="ECO:0007669"/>
    <property type="project" value="InterPro"/>
</dbReference>
<dbReference type="Gene3D" id="1.10.3720.10">
    <property type="entry name" value="MetI-like"/>
    <property type="match status" value="1"/>
</dbReference>
<keyword evidence="5 7" id="KW-1133">Transmembrane helix</keyword>
<feature type="transmembrane region" description="Helical" evidence="7">
    <location>
        <begin position="21"/>
        <end position="40"/>
    </location>
</feature>
<dbReference type="EMBL" id="QZKI01000077">
    <property type="protein sequence ID" value="RJP69903.1"/>
    <property type="molecule type" value="Genomic_DNA"/>
</dbReference>
<dbReference type="PANTHER" id="PTHR43005">
    <property type="entry name" value="BLR7065 PROTEIN"/>
    <property type="match status" value="1"/>
</dbReference>
<evidence type="ECO:0000256" key="3">
    <source>
        <dbReference type="ARBA" id="ARBA00022475"/>
    </source>
</evidence>
<evidence type="ECO:0000256" key="2">
    <source>
        <dbReference type="ARBA" id="ARBA00022448"/>
    </source>
</evidence>
<evidence type="ECO:0000256" key="5">
    <source>
        <dbReference type="ARBA" id="ARBA00022989"/>
    </source>
</evidence>
<dbReference type="GO" id="GO:0005886">
    <property type="term" value="C:plasma membrane"/>
    <property type="evidence" value="ECO:0007669"/>
    <property type="project" value="UniProtKB-SubCell"/>
</dbReference>
<evidence type="ECO:0000256" key="7">
    <source>
        <dbReference type="RuleBase" id="RU363032"/>
    </source>
</evidence>
<feature type="transmembrane region" description="Helical" evidence="7">
    <location>
        <begin position="169"/>
        <end position="187"/>
    </location>
</feature>
<evidence type="ECO:0000256" key="4">
    <source>
        <dbReference type="ARBA" id="ARBA00022692"/>
    </source>
</evidence>
<comment type="caution">
    <text evidence="9">The sequence shown here is derived from an EMBL/GenBank/DDBJ whole genome shotgun (WGS) entry which is preliminary data.</text>
</comment>
<feature type="transmembrane region" description="Helical" evidence="7">
    <location>
        <begin position="208"/>
        <end position="227"/>
    </location>
</feature>
<feature type="domain" description="ABC transmembrane type-1" evidence="8">
    <location>
        <begin position="72"/>
        <end position="286"/>
    </location>
</feature>
<keyword evidence="4 7" id="KW-0812">Transmembrane</keyword>
<dbReference type="InterPro" id="IPR000515">
    <property type="entry name" value="MetI-like"/>
</dbReference>
<comment type="subcellular location">
    <subcellularLocation>
        <location evidence="1 7">Cell membrane</location>
        <topology evidence="1 7">Multi-pass membrane protein</topology>
    </subcellularLocation>
</comment>
<dbReference type="SUPFAM" id="SSF161098">
    <property type="entry name" value="MetI-like"/>
    <property type="match status" value="1"/>
</dbReference>
<keyword evidence="2 7" id="KW-0813">Transport</keyword>
<accession>A0A419EXZ1</accession>
<comment type="similarity">
    <text evidence="7">Belongs to the binding-protein-dependent transport system permease family.</text>
</comment>
<dbReference type="CDD" id="cd06261">
    <property type="entry name" value="TM_PBP2"/>
    <property type="match status" value="1"/>
</dbReference>
<dbReference type="Proteomes" id="UP000285961">
    <property type="component" value="Unassembled WGS sequence"/>
</dbReference>
<feature type="transmembrane region" description="Helical" evidence="7">
    <location>
        <begin position="76"/>
        <end position="99"/>
    </location>
</feature>
<dbReference type="AlphaFoldDB" id="A0A419EXZ1"/>
<keyword evidence="3" id="KW-1003">Cell membrane</keyword>
<protein>
    <submittedName>
        <fullName evidence="9">Sugar ABC transporter permease</fullName>
    </submittedName>
</protein>
<evidence type="ECO:0000313" key="9">
    <source>
        <dbReference type="EMBL" id="RJP69903.1"/>
    </source>
</evidence>
<organism evidence="9 10">
    <name type="scientific">Candidatus Abyssobacteria bacterium SURF_17</name>
    <dbReference type="NCBI Taxonomy" id="2093361"/>
    <lineage>
        <taxon>Bacteria</taxon>
        <taxon>Pseudomonadati</taxon>
        <taxon>Candidatus Hydrogenedentota</taxon>
        <taxon>Candidatus Abyssobacteria</taxon>
    </lineage>
</organism>
<evidence type="ECO:0000256" key="1">
    <source>
        <dbReference type="ARBA" id="ARBA00004651"/>
    </source>
</evidence>
<dbReference type="PANTHER" id="PTHR43005:SF1">
    <property type="entry name" value="SPERMIDINE_PUTRESCINE TRANSPORT SYSTEM PERMEASE PROTEIN"/>
    <property type="match status" value="1"/>
</dbReference>
<dbReference type="InterPro" id="IPR035906">
    <property type="entry name" value="MetI-like_sf"/>
</dbReference>
<proteinExistence type="inferred from homology"/>
<name>A0A419EXZ1_9BACT</name>
<feature type="transmembrane region" description="Helical" evidence="7">
    <location>
        <begin position="267"/>
        <end position="289"/>
    </location>
</feature>